<dbReference type="InterPro" id="IPR007278">
    <property type="entry name" value="DUF397"/>
</dbReference>
<evidence type="ECO:0000259" key="1">
    <source>
        <dbReference type="Pfam" id="PF04149"/>
    </source>
</evidence>
<feature type="domain" description="DUF397" evidence="1">
    <location>
        <begin position="10"/>
        <end position="64"/>
    </location>
</feature>
<dbReference type="Proteomes" id="UP001595891">
    <property type="component" value="Unassembled WGS sequence"/>
</dbReference>
<comment type="caution">
    <text evidence="2">The sequence shown here is derived from an EMBL/GenBank/DDBJ whole genome shotgun (WGS) entry which is preliminary data.</text>
</comment>
<evidence type="ECO:0000313" key="2">
    <source>
        <dbReference type="EMBL" id="MFC4587164.1"/>
    </source>
</evidence>
<accession>A0ABV9EDP3</accession>
<dbReference type="RefSeq" id="WP_262845000.1">
    <property type="nucleotide sequence ID" value="NZ_JANZYP010000035.1"/>
</dbReference>
<dbReference type="EMBL" id="JBHSFN010000007">
    <property type="protein sequence ID" value="MFC4587164.1"/>
    <property type="molecule type" value="Genomic_DNA"/>
</dbReference>
<protein>
    <submittedName>
        <fullName evidence="2">DUF397 domain-containing protein</fullName>
    </submittedName>
</protein>
<keyword evidence="3" id="KW-1185">Reference proteome</keyword>
<sequence>MDLNDEFRQAAWCKSSYSGSSGGDCVEVAVLPGGRVGVRDSKDPAGPALVVTAGGWTGFSRCVKDGLFAV</sequence>
<name>A0ABV9EDP3_9ACTN</name>
<proteinExistence type="predicted"/>
<dbReference type="Pfam" id="PF04149">
    <property type="entry name" value="DUF397"/>
    <property type="match status" value="1"/>
</dbReference>
<gene>
    <name evidence="2" type="ORF">ACFO8L_13810</name>
</gene>
<reference evidence="3" key="1">
    <citation type="journal article" date="2019" name="Int. J. Syst. Evol. Microbiol.">
        <title>The Global Catalogue of Microorganisms (GCM) 10K type strain sequencing project: providing services to taxonomists for standard genome sequencing and annotation.</title>
        <authorList>
            <consortium name="The Broad Institute Genomics Platform"/>
            <consortium name="The Broad Institute Genome Sequencing Center for Infectious Disease"/>
            <person name="Wu L."/>
            <person name="Ma J."/>
        </authorList>
    </citation>
    <scope>NUCLEOTIDE SEQUENCE [LARGE SCALE GENOMIC DNA]</scope>
    <source>
        <strain evidence="3">CCUG 49560</strain>
    </source>
</reference>
<organism evidence="2 3">
    <name type="scientific">Sphaerisporangium corydalis</name>
    <dbReference type="NCBI Taxonomy" id="1441875"/>
    <lineage>
        <taxon>Bacteria</taxon>
        <taxon>Bacillati</taxon>
        <taxon>Actinomycetota</taxon>
        <taxon>Actinomycetes</taxon>
        <taxon>Streptosporangiales</taxon>
        <taxon>Streptosporangiaceae</taxon>
        <taxon>Sphaerisporangium</taxon>
    </lineage>
</organism>
<evidence type="ECO:0000313" key="3">
    <source>
        <dbReference type="Proteomes" id="UP001595891"/>
    </source>
</evidence>